<comment type="similarity">
    <text evidence="6">Belongs to the ThrE exporter (TC 2.A.79) family.</text>
</comment>
<keyword evidence="3 7" id="KW-0812">Transmembrane</keyword>
<evidence type="ECO:0000256" key="6">
    <source>
        <dbReference type="ARBA" id="ARBA00034125"/>
    </source>
</evidence>
<keyword evidence="5 7" id="KW-0472">Membrane</keyword>
<evidence type="ECO:0000256" key="1">
    <source>
        <dbReference type="ARBA" id="ARBA00004651"/>
    </source>
</evidence>
<evidence type="ECO:0000313" key="10">
    <source>
        <dbReference type="Proteomes" id="UP000679848"/>
    </source>
</evidence>
<accession>A0A810Q854</accession>
<gene>
    <name evidence="9" type="ORF">MM59RIKEN_17670</name>
</gene>
<evidence type="ECO:0000313" key="9">
    <source>
        <dbReference type="EMBL" id="BCK84448.1"/>
    </source>
</evidence>
<evidence type="ECO:0000256" key="4">
    <source>
        <dbReference type="ARBA" id="ARBA00022989"/>
    </source>
</evidence>
<sequence length="259" mass="28789">MHVRPDPDQLLNFSCELGRQLLQNGAEIYRVEDSIQRLLTAYGYARAEIFAIPFCIILTIQEGERNYTKSVRTQTVANNLRRLNELNALCRRLCREVPAMEECWQQMESILREPVYPTWVGYCAHGVVAAFFTLFWGGVWVDALLAFPCGLLVKLAVSVTRRVKINAFFTNFLACMLLALGPEILICLGVPIHADKMIIGTIMLLVPGIAITNGMRDVLVGDFLTALTRFAEVVIVAMGITTGVAAAITVTRFFLGGLM</sequence>
<dbReference type="Proteomes" id="UP000679848">
    <property type="component" value="Chromosome"/>
</dbReference>
<name>A0A810Q854_9FIRM</name>
<evidence type="ECO:0000256" key="2">
    <source>
        <dbReference type="ARBA" id="ARBA00022475"/>
    </source>
</evidence>
<evidence type="ECO:0000256" key="5">
    <source>
        <dbReference type="ARBA" id="ARBA00023136"/>
    </source>
</evidence>
<keyword evidence="4 7" id="KW-1133">Transmembrane helix</keyword>
<dbReference type="Pfam" id="PF06738">
    <property type="entry name" value="ThrE"/>
    <property type="match status" value="1"/>
</dbReference>
<feature type="transmembrane region" description="Helical" evidence="7">
    <location>
        <begin position="198"/>
        <end position="218"/>
    </location>
</feature>
<dbReference type="PANTHER" id="PTHR34390:SF2">
    <property type="entry name" value="SUCCINATE TRANSPORTER SUBUNIT YJJP-RELATED"/>
    <property type="match status" value="1"/>
</dbReference>
<evidence type="ECO:0000256" key="3">
    <source>
        <dbReference type="ARBA" id="ARBA00022692"/>
    </source>
</evidence>
<dbReference type="KEGG" id="pfaa:MM59RIKEN_17670"/>
<reference evidence="9" key="1">
    <citation type="submission" date="2020-09" db="EMBL/GenBank/DDBJ databases">
        <title>New species isolated from human feces.</title>
        <authorList>
            <person name="Kitahara M."/>
            <person name="Shigeno Y."/>
            <person name="Shime M."/>
            <person name="Matsumoto Y."/>
            <person name="Nakamura S."/>
            <person name="Motooka D."/>
            <person name="Fukuoka S."/>
            <person name="Nishikawa H."/>
            <person name="Benno Y."/>
        </authorList>
    </citation>
    <scope>NUCLEOTIDE SEQUENCE</scope>
    <source>
        <strain evidence="9">MM59</strain>
    </source>
</reference>
<comment type="subcellular location">
    <subcellularLocation>
        <location evidence="1">Cell membrane</location>
        <topology evidence="1">Multi-pass membrane protein</topology>
    </subcellularLocation>
</comment>
<dbReference type="GO" id="GO:0005886">
    <property type="term" value="C:plasma membrane"/>
    <property type="evidence" value="ECO:0007669"/>
    <property type="project" value="UniProtKB-SubCell"/>
</dbReference>
<dbReference type="GO" id="GO:0022857">
    <property type="term" value="F:transmembrane transporter activity"/>
    <property type="evidence" value="ECO:0007669"/>
    <property type="project" value="InterPro"/>
</dbReference>
<dbReference type="AlphaFoldDB" id="A0A810Q854"/>
<dbReference type="GO" id="GO:0015744">
    <property type="term" value="P:succinate transport"/>
    <property type="evidence" value="ECO:0007669"/>
    <property type="project" value="TreeGrafter"/>
</dbReference>
<evidence type="ECO:0000256" key="7">
    <source>
        <dbReference type="SAM" id="Phobius"/>
    </source>
</evidence>
<dbReference type="InterPro" id="IPR010619">
    <property type="entry name" value="ThrE-like_N"/>
</dbReference>
<feature type="transmembrane region" description="Helical" evidence="7">
    <location>
        <begin position="230"/>
        <end position="255"/>
    </location>
</feature>
<dbReference type="InterPro" id="IPR050539">
    <property type="entry name" value="ThrE_Dicarb/AminoAcid_Exp"/>
</dbReference>
<feature type="transmembrane region" description="Helical" evidence="7">
    <location>
        <begin position="172"/>
        <end position="192"/>
    </location>
</feature>
<dbReference type="EMBL" id="AP023420">
    <property type="protein sequence ID" value="BCK84448.1"/>
    <property type="molecule type" value="Genomic_DNA"/>
</dbReference>
<protein>
    <submittedName>
        <fullName evidence="9">Membrane protein</fullName>
    </submittedName>
</protein>
<keyword evidence="2" id="KW-1003">Cell membrane</keyword>
<evidence type="ECO:0000259" key="8">
    <source>
        <dbReference type="Pfam" id="PF06738"/>
    </source>
</evidence>
<feature type="domain" description="Threonine/serine exporter-like N-terminal" evidence="8">
    <location>
        <begin position="13"/>
        <end position="250"/>
    </location>
</feature>
<keyword evidence="10" id="KW-1185">Reference proteome</keyword>
<organism evidence="9 10">
    <name type="scientific">Pusillibacter faecalis</name>
    <dbReference type="NCBI Taxonomy" id="2714358"/>
    <lineage>
        <taxon>Bacteria</taxon>
        <taxon>Bacillati</taxon>
        <taxon>Bacillota</taxon>
        <taxon>Clostridia</taxon>
        <taxon>Eubacteriales</taxon>
        <taxon>Oscillospiraceae</taxon>
        <taxon>Pusillibacter</taxon>
    </lineage>
</organism>
<proteinExistence type="inferred from homology"/>
<dbReference type="PANTHER" id="PTHR34390">
    <property type="entry name" value="UPF0442 PROTEIN YJJB-RELATED"/>
    <property type="match status" value="1"/>
</dbReference>